<feature type="region of interest" description="Disordered" evidence="1">
    <location>
        <begin position="809"/>
        <end position="841"/>
    </location>
</feature>
<feature type="compositionally biased region" description="Basic residues" evidence="1">
    <location>
        <begin position="578"/>
        <end position="597"/>
    </location>
</feature>
<proteinExistence type="predicted"/>
<feature type="region of interest" description="Disordered" evidence="1">
    <location>
        <begin position="563"/>
        <end position="604"/>
    </location>
</feature>
<feature type="region of interest" description="Disordered" evidence="1">
    <location>
        <begin position="320"/>
        <end position="364"/>
    </location>
</feature>
<protein>
    <submittedName>
        <fullName evidence="2">Uncharacterized protein</fullName>
    </submittedName>
</protein>
<accession>A0A0F9K203</accession>
<feature type="non-terminal residue" evidence="2">
    <location>
        <position position="1011"/>
    </location>
</feature>
<feature type="compositionally biased region" description="Basic and acidic residues" evidence="1">
    <location>
        <begin position="335"/>
        <end position="364"/>
    </location>
</feature>
<feature type="region of interest" description="Disordered" evidence="1">
    <location>
        <begin position="693"/>
        <end position="717"/>
    </location>
</feature>
<evidence type="ECO:0000256" key="1">
    <source>
        <dbReference type="SAM" id="MobiDB-lite"/>
    </source>
</evidence>
<reference evidence="2" key="1">
    <citation type="journal article" date="2015" name="Nature">
        <title>Complex archaea that bridge the gap between prokaryotes and eukaryotes.</title>
        <authorList>
            <person name="Spang A."/>
            <person name="Saw J.H."/>
            <person name="Jorgensen S.L."/>
            <person name="Zaremba-Niedzwiedzka K."/>
            <person name="Martijn J."/>
            <person name="Lind A.E."/>
            <person name="van Eijk R."/>
            <person name="Schleper C."/>
            <person name="Guy L."/>
            <person name="Ettema T.J."/>
        </authorList>
    </citation>
    <scope>NUCLEOTIDE SEQUENCE</scope>
</reference>
<sequence>MENLVPTYVGVYRGIIGSEERETYYRAHLMPYFSTGMIKTNAQKLAQTIKQDAYLTNFYKENQKKLKEKKKTTCKPGETLKGDKCEKQKKIQQDAILGGIRQKLAEKKERSIFFKPFRPLETLHEVTQTAGAASSNNIVGMEYSDAMLKVTFNWEKLGEVEYGYDVGPDFYERMAKSLSKGKFLWKNLRGKTPGYVIDNPAKTTPGGVGGSIVPYTKITKRKIQGKEFKRLQKHYAGMLKGKVKVVAHMPFVRKRQKVLSRESKPFRNAPGDFVLIKIKELSDSIPVKGHYAMRGGKKVWIKAFEKKGTKAEELKKKIREKGIQPGKIPKTKSQIKQEKAEAKEKATTQRRAQSSEEKRRREIDKQVRAIKAPKPIEPREAAIQNLIEETGLERKEAEKQIAKLMGLTPEQAKKKAETKQREEQFKTKNKEFGAKLTALNELNKKIQSTPLTNIIKLLLKGFMLLATGKNAKSALNQFKNFYGKLQKEKKLELNQRKKLLLYVSSLHKEMEALSKSPQDFEYISAAVDQCAKRKIAQSGGKGSYNAYVAECIRIIGISRRRAGMSRRSGGTASEVRRGQRRVRTQTRRVQRGSRRHQRTQERRRLERQAIQQLKEFETRFRRQMNSEQLDIAIVTIRRAEGILGALSDAATKQYWERVIEGWQSERELLVRLRRERRETERQERIREVQEERRRQAQQERASEAVQQRRAEARATRRSNIAERIRRRNTEVVGATELNQSEARVASEVMHIEIPSETFTPESYLRRYGGSRLPPSYANLNPPPGTTQVRRGGWTGAGIWRNPSFRTPQQIAQTRERRRHTRERESETSEAARRHRRTQRGPKMRWRTRIELNGRNYNSLSDITRSDLQTGMRLILNPVAKKDYDFENLDFNPNRPEREGNRRRIQIRKGESAGIASFGIKYHPQTGLYLYLGTLKQKPDFRGRNASSILKPAIMWADSQNMVIGGSPTPIDRESEVAPAHLSREEQRTWAHNNSRDLNRFYRKLEGVPSRE</sequence>
<gene>
    <name evidence="2" type="ORF">LCGC14_1688820</name>
</gene>
<comment type="caution">
    <text evidence="2">The sequence shown here is derived from an EMBL/GenBank/DDBJ whole genome shotgun (WGS) entry which is preliminary data.</text>
</comment>
<dbReference type="EMBL" id="LAZR01014741">
    <property type="protein sequence ID" value="KKM16143.1"/>
    <property type="molecule type" value="Genomic_DNA"/>
</dbReference>
<organism evidence="2">
    <name type="scientific">marine sediment metagenome</name>
    <dbReference type="NCBI Taxonomy" id="412755"/>
    <lineage>
        <taxon>unclassified sequences</taxon>
        <taxon>metagenomes</taxon>
        <taxon>ecological metagenomes</taxon>
    </lineage>
</organism>
<dbReference type="AlphaFoldDB" id="A0A0F9K203"/>
<evidence type="ECO:0000313" key="2">
    <source>
        <dbReference type="EMBL" id="KKM16143.1"/>
    </source>
</evidence>
<feature type="compositionally biased region" description="Basic and acidic residues" evidence="1">
    <location>
        <begin position="821"/>
        <end position="831"/>
    </location>
</feature>
<feature type="compositionally biased region" description="Basic residues" evidence="1">
    <location>
        <begin position="832"/>
        <end position="841"/>
    </location>
</feature>
<name>A0A0F9K203_9ZZZZ</name>